<name>A0A0W8FYI7_9ZZZZ</name>
<dbReference type="PANTHER" id="PTHR31302">
    <property type="entry name" value="TRANSMEMBRANE PROTEIN WITH METALLOPHOSPHOESTERASE DOMAIN-RELATED"/>
    <property type="match status" value="1"/>
</dbReference>
<dbReference type="Gene3D" id="3.60.21.10">
    <property type="match status" value="1"/>
</dbReference>
<sequence>MLNWFTETLVWIGSFWLAFILYFFLFAVLFDLLRILNHFFGIFPSFITENYAKVKVVSLLSVIGIVIATVIYGHINFLNPRIHKFEITIPKKDSQLNSLNIVVASDLHLGTIVGKKRLDDFVEKVNSLNADIVLLPGDIFDEDLGPIIKDNLGDSLKLLKSKYGVYAVTGNHEFIGGVNAAVDYMEDHGVTVIRDTAILIDSGFYLVGREDLSINRFTDDQRKDLSAITKTINKNLPIILLDHQPHNLHIARENGIDLQLSGHTHHGQLWPLNYITSMVYEISWGYKKIENTHYYVSSGFAGWGPPVRTGSRTEVVNIIVSFE</sequence>
<reference evidence="3" key="1">
    <citation type="journal article" date="2015" name="Proc. Natl. Acad. Sci. U.S.A.">
        <title>Networks of energetic and metabolic interactions define dynamics in microbial communities.</title>
        <authorList>
            <person name="Embree M."/>
            <person name="Liu J.K."/>
            <person name="Al-Bassam M.M."/>
            <person name="Zengler K."/>
        </authorList>
    </citation>
    <scope>NUCLEOTIDE SEQUENCE</scope>
</reference>
<evidence type="ECO:0000313" key="3">
    <source>
        <dbReference type="EMBL" id="KUG25315.1"/>
    </source>
</evidence>
<organism evidence="3">
    <name type="scientific">hydrocarbon metagenome</name>
    <dbReference type="NCBI Taxonomy" id="938273"/>
    <lineage>
        <taxon>unclassified sequences</taxon>
        <taxon>metagenomes</taxon>
        <taxon>ecological metagenomes</taxon>
    </lineage>
</organism>
<dbReference type="CDD" id="cd07385">
    <property type="entry name" value="MPP_YkuE_C"/>
    <property type="match status" value="1"/>
</dbReference>
<dbReference type="Pfam" id="PF00149">
    <property type="entry name" value="Metallophos"/>
    <property type="match status" value="1"/>
</dbReference>
<keyword evidence="1" id="KW-1133">Transmembrane helix</keyword>
<feature type="transmembrane region" description="Helical" evidence="1">
    <location>
        <begin position="12"/>
        <end position="33"/>
    </location>
</feature>
<gene>
    <name evidence="3" type="ORF">ASZ90_004865</name>
</gene>
<keyword evidence="1" id="KW-0472">Membrane</keyword>
<feature type="domain" description="Calcineurin-like phosphoesterase" evidence="2">
    <location>
        <begin position="100"/>
        <end position="266"/>
    </location>
</feature>
<dbReference type="PANTHER" id="PTHR31302:SF0">
    <property type="entry name" value="TRANSMEMBRANE PROTEIN WITH METALLOPHOSPHOESTERASE DOMAIN"/>
    <property type="match status" value="1"/>
</dbReference>
<dbReference type="AlphaFoldDB" id="A0A0W8FYI7"/>
<dbReference type="GO" id="GO:0016787">
    <property type="term" value="F:hydrolase activity"/>
    <property type="evidence" value="ECO:0007669"/>
    <property type="project" value="InterPro"/>
</dbReference>
<dbReference type="InterPro" id="IPR029052">
    <property type="entry name" value="Metallo-depent_PP-like"/>
</dbReference>
<evidence type="ECO:0000256" key="1">
    <source>
        <dbReference type="SAM" id="Phobius"/>
    </source>
</evidence>
<dbReference type="InterPro" id="IPR051158">
    <property type="entry name" value="Metallophosphoesterase_sf"/>
</dbReference>
<dbReference type="SUPFAM" id="SSF56300">
    <property type="entry name" value="Metallo-dependent phosphatases"/>
    <property type="match status" value="1"/>
</dbReference>
<proteinExistence type="predicted"/>
<feature type="transmembrane region" description="Helical" evidence="1">
    <location>
        <begin position="54"/>
        <end position="75"/>
    </location>
</feature>
<evidence type="ECO:0000259" key="2">
    <source>
        <dbReference type="Pfam" id="PF00149"/>
    </source>
</evidence>
<protein>
    <submittedName>
        <fullName evidence="3">Phosphoesterase</fullName>
    </submittedName>
</protein>
<keyword evidence="1" id="KW-0812">Transmembrane</keyword>
<comment type="caution">
    <text evidence="3">The sequence shown here is derived from an EMBL/GenBank/DDBJ whole genome shotgun (WGS) entry which is preliminary data.</text>
</comment>
<dbReference type="InterPro" id="IPR004843">
    <property type="entry name" value="Calcineurin-like_PHP"/>
</dbReference>
<accession>A0A0W8FYI7</accession>
<dbReference type="EMBL" id="LNQE01000718">
    <property type="protein sequence ID" value="KUG25315.1"/>
    <property type="molecule type" value="Genomic_DNA"/>
</dbReference>